<evidence type="ECO:0000313" key="2">
    <source>
        <dbReference type="Proteomes" id="UP000053831"/>
    </source>
</evidence>
<sequence>MGIIARVLTIRHVAVGRGTQNYTCDASNPTAAPQPIGAMATLFNVSCVAAMWPTLVEAMPLMAVAMDLSTTKTAGAGFAPMSGVHYFTDLTTPYFDLDTPSMAIGEAPCAKNSSTAAPGLPLGGMGHWKGSAVPWLKLTTKDGATGNIKEVYRVNTVGGTPPSSCEGQPASVEVQYSALYWFWESNEE</sequence>
<reference evidence="1 2" key="1">
    <citation type="submission" date="2015-07" db="EMBL/GenBank/DDBJ databases">
        <title>The genome of the fungus Escovopsis weberi, a specialized disease agent of ant agriculture.</title>
        <authorList>
            <person name="de Man T.J."/>
            <person name="Stajich J.E."/>
            <person name="Kubicek C.P."/>
            <person name="Chenthamara K."/>
            <person name="Atanasova L."/>
            <person name="Druzhinina I.S."/>
            <person name="Birnbaum S."/>
            <person name="Barribeau S.M."/>
            <person name="Teiling C."/>
            <person name="Suen G."/>
            <person name="Currie C."/>
            <person name="Gerardo N.M."/>
        </authorList>
    </citation>
    <scope>NUCLEOTIDE SEQUENCE [LARGE SCALE GENOMIC DNA]</scope>
</reference>
<dbReference type="PANTHER" id="PTHR35567:SF1">
    <property type="entry name" value="CONSERVED FUNGAL PROTEIN (AFU_ORTHOLOGUE AFUA_1G14230)"/>
    <property type="match status" value="1"/>
</dbReference>
<comment type="caution">
    <text evidence="1">The sequence shown here is derived from an EMBL/GenBank/DDBJ whole genome shotgun (WGS) entry which is preliminary data.</text>
</comment>
<dbReference type="Pfam" id="PF11937">
    <property type="entry name" value="DUF3455"/>
    <property type="match status" value="1"/>
</dbReference>
<proteinExistence type="predicted"/>
<evidence type="ECO:0000313" key="1">
    <source>
        <dbReference type="EMBL" id="KOS17251.1"/>
    </source>
</evidence>
<accession>A0A0M8N0J0</accession>
<evidence type="ECO:0008006" key="3">
    <source>
        <dbReference type="Google" id="ProtNLM"/>
    </source>
</evidence>
<protein>
    <recommendedName>
        <fullName evidence="3">Malate dehydrogenase</fullName>
    </recommendedName>
</protein>
<organism evidence="1 2">
    <name type="scientific">Escovopsis weberi</name>
    <dbReference type="NCBI Taxonomy" id="150374"/>
    <lineage>
        <taxon>Eukaryota</taxon>
        <taxon>Fungi</taxon>
        <taxon>Dikarya</taxon>
        <taxon>Ascomycota</taxon>
        <taxon>Pezizomycotina</taxon>
        <taxon>Sordariomycetes</taxon>
        <taxon>Hypocreomycetidae</taxon>
        <taxon>Hypocreales</taxon>
        <taxon>Hypocreaceae</taxon>
        <taxon>Escovopsis</taxon>
    </lineage>
</organism>
<dbReference type="InterPro" id="IPR021851">
    <property type="entry name" value="DUF3455"/>
</dbReference>
<dbReference type="OrthoDB" id="1859733at2759"/>
<dbReference type="PANTHER" id="PTHR35567">
    <property type="entry name" value="MALATE DEHYDROGENASE (AFU_ORTHOLOGUE AFUA_2G13800)"/>
    <property type="match status" value="1"/>
</dbReference>
<dbReference type="EMBL" id="LGSR01000026">
    <property type="protein sequence ID" value="KOS17251.1"/>
    <property type="molecule type" value="Genomic_DNA"/>
</dbReference>
<name>A0A0M8N0J0_ESCWE</name>
<dbReference type="Proteomes" id="UP000053831">
    <property type="component" value="Unassembled WGS sequence"/>
</dbReference>
<dbReference type="AlphaFoldDB" id="A0A0M8N0J0"/>
<keyword evidence="2" id="KW-1185">Reference proteome</keyword>
<gene>
    <name evidence="1" type="ORF">ESCO_006386</name>
</gene>